<comment type="caution">
    <text evidence="1">The sequence shown here is derived from an EMBL/GenBank/DDBJ whole genome shotgun (WGS) entry which is preliminary data.</text>
</comment>
<name>A0A7V6PA74_9HYPH</name>
<evidence type="ECO:0000313" key="1">
    <source>
        <dbReference type="EMBL" id="HHV67277.1"/>
    </source>
</evidence>
<proteinExistence type="predicted"/>
<protein>
    <submittedName>
        <fullName evidence="1">Uncharacterized protein</fullName>
    </submittedName>
</protein>
<dbReference type="EMBL" id="DUMN01000192">
    <property type="protein sequence ID" value="HHV67277.1"/>
    <property type="molecule type" value="Genomic_DNA"/>
</dbReference>
<reference evidence="1 2" key="1">
    <citation type="journal article" date="2020" name="Biotechnol. Biofuels">
        <title>New insights from the biogas microbiome by comprehensive genome-resolved metagenomics of nearly 1600 species originating from multiple anaerobic digesters.</title>
        <authorList>
            <person name="Campanaro S."/>
            <person name="Treu L."/>
            <person name="Rodriguez-R L.M."/>
            <person name="Kovalovszki A."/>
            <person name="Ziels R.M."/>
            <person name="Maus I."/>
            <person name="Zhu X."/>
            <person name="Kougias P.G."/>
            <person name="Basile A."/>
            <person name="Luo G."/>
            <person name="Schluter A."/>
            <person name="Konstantinidis K.T."/>
            <person name="Angelidaki I."/>
        </authorList>
    </citation>
    <scope>NUCLEOTIDE SEQUENCE [LARGE SCALE GENOMIC DNA]</scope>
    <source>
        <strain evidence="1">AS04akNAM_66</strain>
    </source>
</reference>
<dbReference type="Proteomes" id="UP000551563">
    <property type="component" value="Unassembled WGS sequence"/>
</dbReference>
<dbReference type="AlphaFoldDB" id="A0A7V6PA74"/>
<gene>
    <name evidence="1" type="ORF">GXX48_06495</name>
</gene>
<evidence type="ECO:0000313" key="2">
    <source>
        <dbReference type="Proteomes" id="UP000551563"/>
    </source>
</evidence>
<sequence length="120" mass="13364">MMPRRAAMPLEQLLAGTDDMLDVDKMIEKLAPAQAGQNFRPSDDLMKVMYLFFATVEGKLIFEWLMDLTVRAPYPHVNGSNFEQAAIAAAKHQSRCGVGEVILEAVAQGKRLLEQAQNRS</sequence>
<organism evidence="1 2">
    <name type="scientific">Brucella intermedia</name>
    <dbReference type="NCBI Taxonomy" id="94625"/>
    <lineage>
        <taxon>Bacteria</taxon>
        <taxon>Pseudomonadati</taxon>
        <taxon>Pseudomonadota</taxon>
        <taxon>Alphaproteobacteria</taxon>
        <taxon>Hyphomicrobiales</taxon>
        <taxon>Brucellaceae</taxon>
        <taxon>Brucella/Ochrobactrum group</taxon>
        <taxon>Brucella</taxon>
    </lineage>
</organism>
<accession>A0A7V6PA74</accession>